<gene>
    <name evidence="1" type="ORF">CCAM_LOCUS15471</name>
</gene>
<reference evidence="1 2" key="1">
    <citation type="submission" date="2018-04" db="EMBL/GenBank/DDBJ databases">
        <authorList>
            <person name="Vogel A."/>
        </authorList>
    </citation>
    <scope>NUCLEOTIDE SEQUENCE [LARGE SCALE GENOMIC DNA]</scope>
</reference>
<keyword evidence="2" id="KW-1185">Reference proteome</keyword>
<name>A0A484LAZ7_9ASTE</name>
<evidence type="ECO:0000313" key="2">
    <source>
        <dbReference type="Proteomes" id="UP000595140"/>
    </source>
</evidence>
<dbReference type="EMBL" id="OOIL02001249">
    <property type="protein sequence ID" value="VFQ73695.1"/>
    <property type="molecule type" value="Genomic_DNA"/>
</dbReference>
<proteinExistence type="predicted"/>
<dbReference type="AlphaFoldDB" id="A0A484LAZ7"/>
<dbReference type="Proteomes" id="UP000595140">
    <property type="component" value="Unassembled WGS sequence"/>
</dbReference>
<accession>A0A484LAZ7</accession>
<organism evidence="1 2">
    <name type="scientific">Cuscuta campestris</name>
    <dbReference type="NCBI Taxonomy" id="132261"/>
    <lineage>
        <taxon>Eukaryota</taxon>
        <taxon>Viridiplantae</taxon>
        <taxon>Streptophyta</taxon>
        <taxon>Embryophyta</taxon>
        <taxon>Tracheophyta</taxon>
        <taxon>Spermatophyta</taxon>
        <taxon>Magnoliopsida</taxon>
        <taxon>eudicotyledons</taxon>
        <taxon>Gunneridae</taxon>
        <taxon>Pentapetalae</taxon>
        <taxon>asterids</taxon>
        <taxon>lamiids</taxon>
        <taxon>Solanales</taxon>
        <taxon>Convolvulaceae</taxon>
        <taxon>Cuscuteae</taxon>
        <taxon>Cuscuta</taxon>
        <taxon>Cuscuta subgen. Grammica</taxon>
        <taxon>Cuscuta sect. Cleistogrammica</taxon>
    </lineage>
</organism>
<evidence type="ECO:0000313" key="1">
    <source>
        <dbReference type="EMBL" id="VFQ73695.1"/>
    </source>
</evidence>
<sequence>MKSSGSSFPSKVGISTLNSSLVMITEVFDILKGVKDEEENGAVARMVRNDGWFLGLSLAENTKEGREKRDDVEVDLYGSNKEMREACADYPLGMFNTKL</sequence>
<protein>
    <submittedName>
        <fullName evidence="1">Uncharacterized protein</fullName>
    </submittedName>
</protein>